<dbReference type="Proteomes" id="UP000031599">
    <property type="component" value="Unassembled WGS sequence"/>
</dbReference>
<organism evidence="3 4">
    <name type="scientific">Enhygromyxa salina</name>
    <dbReference type="NCBI Taxonomy" id="215803"/>
    <lineage>
        <taxon>Bacteria</taxon>
        <taxon>Pseudomonadati</taxon>
        <taxon>Myxococcota</taxon>
        <taxon>Polyangia</taxon>
        <taxon>Nannocystales</taxon>
        <taxon>Nannocystaceae</taxon>
        <taxon>Enhygromyxa</taxon>
    </lineage>
</organism>
<reference evidence="3 4" key="1">
    <citation type="submission" date="2014-12" db="EMBL/GenBank/DDBJ databases">
        <title>Genome assembly of Enhygromyxa salina DSM 15201.</title>
        <authorList>
            <person name="Sharma G."/>
            <person name="Subramanian S."/>
        </authorList>
    </citation>
    <scope>NUCLEOTIDE SEQUENCE [LARGE SCALE GENOMIC DNA]</scope>
    <source>
        <strain evidence="3 4">DSM 15201</strain>
    </source>
</reference>
<dbReference type="AlphaFoldDB" id="A0A0C1Z4C0"/>
<accession>A0A0C1Z4C0</accession>
<gene>
    <name evidence="3" type="ORF">DB30_01276</name>
</gene>
<dbReference type="InterPro" id="IPR002937">
    <property type="entry name" value="Amino_oxidase"/>
</dbReference>
<evidence type="ECO:0000259" key="2">
    <source>
        <dbReference type="Pfam" id="PF01593"/>
    </source>
</evidence>
<feature type="region of interest" description="Disordered" evidence="1">
    <location>
        <begin position="338"/>
        <end position="363"/>
    </location>
</feature>
<dbReference type="RefSeq" id="WP_146662053.1">
    <property type="nucleotide sequence ID" value="NZ_JMCC02000127.1"/>
</dbReference>
<dbReference type="Gene3D" id="3.50.50.60">
    <property type="entry name" value="FAD/NAD(P)-binding domain"/>
    <property type="match status" value="1"/>
</dbReference>
<evidence type="ECO:0000313" key="3">
    <source>
        <dbReference type="EMBL" id="KIG12514.1"/>
    </source>
</evidence>
<dbReference type="InterPro" id="IPR050464">
    <property type="entry name" value="Zeta_carotene_desat/Oxidored"/>
</dbReference>
<name>A0A0C1Z4C0_9BACT</name>
<sequence length="470" mass="50646">MGGGSRTIVVGGGFAGLAAAVRLVAAGREVLVVEAAKQGGGRSRSFFDKVTGREIDNGQHLMMGCYRETLSFMRVIGVPDDALDVQRNLAMTMLKPGGAKVELACPTLPAPLHLAAGLVGMRGLGLMHRAAALRAGLLLPGEIARPDDNETCDAWLRRLGQTPQIRAAFWEPLIWAVLNDDPLVASAAMLLAVLERAFMSSREASSLVIPRRPLSAVYVERAIDYIEARGGAVRFASPARKLELDADGRVVGLTLKSGETLATDQVVSAVPPQALLELLPEAAREHVVFRDVARLEASPIVNLWVTLDEPLLDRPFVGLIASPMHWLWDRDRIEANTGARDAPRDRSLPRMNPSTQASASGAEDSLLSVTISGARGFVDDQPEALRELFLGEIARYFPRARPQIRGFRVVKEKRATISHAAGTYRRRPETLCPIPGLLLAGDWVRTGLPATIEGAVQSGHDAAARVLDNS</sequence>
<dbReference type="PANTHER" id="PTHR42923:SF47">
    <property type="entry name" value="BLR3003 PROTEIN"/>
    <property type="match status" value="1"/>
</dbReference>
<feature type="domain" description="Amine oxidase" evidence="2">
    <location>
        <begin position="14"/>
        <end position="467"/>
    </location>
</feature>
<dbReference type="NCBIfam" id="TIGR03467">
    <property type="entry name" value="HpnE"/>
    <property type="match status" value="1"/>
</dbReference>
<dbReference type="Pfam" id="PF01593">
    <property type="entry name" value="Amino_oxidase"/>
    <property type="match status" value="1"/>
</dbReference>
<dbReference type="EMBL" id="JMCC02000127">
    <property type="protein sequence ID" value="KIG12514.1"/>
    <property type="molecule type" value="Genomic_DNA"/>
</dbReference>
<dbReference type="GO" id="GO:0016491">
    <property type="term" value="F:oxidoreductase activity"/>
    <property type="evidence" value="ECO:0007669"/>
    <property type="project" value="InterPro"/>
</dbReference>
<dbReference type="InterPro" id="IPR036188">
    <property type="entry name" value="FAD/NAD-bd_sf"/>
</dbReference>
<dbReference type="PANTHER" id="PTHR42923">
    <property type="entry name" value="PROTOPORPHYRINOGEN OXIDASE"/>
    <property type="match status" value="1"/>
</dbReference>
<evidence type="ECO:0000256" key="1">
    <source>
        <dbReference type="SAM" id="MobiDB-lite"/>
    </source>
</evidence>
<evidence type="ECO:0000313" key="4">
    <source>
        <dbReference type="Proteomes" id="UP000031599"/>
    </source>
</evidence>
<protein>
    <submittedName>
        <fullName evidence="3">Phytoene desaturase</fullName>
    </submittedName>
</protein>
<proteinExistence type="predicted"/>
<dbReference type="SUPFAM" id="SSF51905">
    <property type="entry name" value="FAD/NAD(P)-binding domain"/>
    <property type="match status" value="1"/>
</dbReference>
<dbReference type="InterPro" id="IPR017830">
    <property type="entry name" value="SQase_HpnE"/>
</dbReference>
<comment type="caution">
    <text evidence="3">The sequence shown here is derived from an EMBL/GenBank/DDBJ whole genome shotgun (WGS) entry which is preliminary data.</text>
</comment>